<keyword evidence="1" id="KW-0547">Nucleotide-binding</keyword>
<dbReference type="GO" id="GO:0006012">
    <property type="term" value="P:galactose metabolic process"/>
    <property type="evidence" value="ECO:0007669"/>
    <property type="project" value="TreeGrafter"/>
</dbReference>
<evidence type="ECO:0000256" key="1">
    <source>
        <dbReference type="ARBA" id="ARBA00022741"/>
    </source>
</evidence>
<dbReference type="PANTHER" id="PTHR10457:SF7">
    <property type="entry name" value="GALACTOKINASE-RELATED"/>
    <property type="match status" value="1"/>
</dbReference>
<keyword evidence="2" id="KW-0067">ATP-binding</keyword>
<organism evidence="4">
    <name type="scientific">marine sediment metagenome</name>
    <dbReference type="NCBI Taxonomy" id="412755"/>
    <lineage>
        <taxon>unclassified sequences</taxon>
        <taxon>metagenomes</taxon>
        <taxon>ecological metagenomes</taxon>
    </lineage>
</organism>
<dbReference type="AlphaFoldDB" id="X0XDV7"/>
<dbReference type="Pfam" id="PF08544">
    <property type="entry name" value="GHMP_kinases_C"/>
    <property type="match status" value="1"/>
</dbReference>
<dbReference type="SUPFAM" id="SSF55060">
    <property type="entry name" value="GHMP Kinase, C-terminal domain"/>
    <property type="match status" value="2"/>
</dbReference>
<protein>
    <recommendedName>
        <fullName evidence="3">GHMP kinase C-terminal domain-containing protein</fullName>
    </recommendedName>
</protein>
<dbReference type="PANTHER" id="PTHR10457">
    <property type="entry name" value="MEVALONATE KINASE/GALACTOKINASE"/>
    <property type="match status" value="1"/>
</dbReference>
<gene>
    <name evidence="4" type="ORF">S01H1_64271</name>
</gene>
<dbReference type="InterPro" id="IPR036554">
    <property type="entry name" value="GHMP_kinase_C_sf"/>
</dbReference>
<reference evidence="4" key="1">
    <citation type="journal article" date="2014" name="Front. Microbiol.">
        <title>High frequency of phylogenetically diverse reductive dehalogenase-homologous genes in deep subseafloor sedimentary metagenomes.</title>
        <authorList>
            <person name="Kawai M."/>
            <person name="Futagami T."/>
            <person name="Toyoda A."/>
            <person name="Takaki Y."/>
            <person name="Nishi S."/>
            <person name="Hori S."/>
            <person name="Arai W."/>
            <person name="Tsubouchi T."/>
            <person name="Morono Y."/>
            <person name="Uchiyama I."/>
            <person name="Ito T."/>
            <person name="Fujiyama A."/>
            <person name="Inagaki F."/>
            <person name="Takami H."/>
        </authorList>
    </citation>
    <scope>NUCLEOTIDE SEQUENCE</scope>
    <source>
        <strain evidence="4">Expedition CK06-06</strain>
    </source>
</reference>
<comment type="caution">
    <text evidence="4">The sequence shown here is derived from an EMBL/GenBank/DDBJ whole genome shotgun (WGS) entry which is preliminary data.</text>
</comment>
<accession>X0XDV7</accession>
<sequence length="241" mass="26989">MLRKNFPEYAGKLERLRDINPERLGVDESQIYRMIKSLPASVSRADILEFLPEREQKIRRVFRSHDEPEQGYQIRQICLYGIAECIRAEMVSQCLRTGDMKTFGELMSISHDGDRVTKVVGGKHIPTDNSYPDARIDALISDLKSADPRRVSQARLWRQSGGYNVSLPEIDMLVDIALTTPGVLGAGLVGAGMGGSIVTVVEDKHARQLIENMAEQYYRPRNLQVEAEIITPVGGLCTMDV</sequence>
<evidence type="ECO:0000313" key="4">
    <source>
        <dbReference type="EMBL" id="GAG41280.1"/>
    </source>
</evidence>
<proteinExistence type="predicted"/>
<dbReference type="Gene3D" id="3.30.70.890">
    <property type="entry name" value="GHMP kinase, C-terminal domain"/>
    <property type="match status" value="1"/>
</dbReference>
<name>X0XDV7_9ZZZZ</name>
<dbReference type="GO" id="GO:0005829">
    <property type="term" value="C:cytosol"/>
    <property type="evidence" value="ECO:0007669"/>
    <property type="project" value="TreeGrafter"/>
</dbReference>
<evidence type="ECO:0000259" key="3">
    <source>
        <dbReference type="Pfam" id="PF08544"/>
    </source>
</evidence>
<dbReference type="EMBL" id="BARS01042355">
    <property type="protein sequence ID" value="GAG41280.1"/>
    <property type="molecule type" value="Genomic_DNA"/>
</dbReference>
<dbReference type="GO" id="GO:0005524">
    <property type="term" value="F:ATP binding"/>
    <property type="evidence" value="ECO:0007669"/>
    <property type="project" value="UniProtKB-KW"/>
</dbReference>
<evidence type="ECO:0000256" key="2">
    <source>
        <dbReference type="ARBA" id="ARBA00022840"/>
    </source>
</evidence>
<dbReference type="GO" id="GO:0004335">
    <property type="term" value="F:galactokinase activity"/>
    <property type="evidence" value="ECO:0007669"/>
    <property type="project" value="TreeGrafter"/>
</dbReference>
<feature type="domain" description="GHMP kinase C-terminal" evidence="3">
    <location>
        <begin position="151"/>
        <end position="218"/>
    </location>
</feature>
<dbReference type="InterPro" id="IPR013750">
    <property type="entry name" value="GHMP_kinase_C_dom"/>
</dbReference>